<protein>
    <submittedName>
        <fullName evidence="1">Uncharacterized protein</fullName>
    </submittedName>
</protein>
<gene>
    <name evidence="1" type="ORF">CUMW_181690</name>
</gene>
<sequence length="505" mass="55637">MDLKLKSIACVGRNISQKFETMCQQVDIIVSEDTVKYVENQMQTMGASVKRFCSDVVQDFLPPSVDHGRHEAQDLVPKRDDFIDTCIKSVTGTEENSVDTLIKQSQEEPNPVDHLKNQLGHAVSGLYLENQLITPVSGDPVDETESDLVSGKPVDVLAHERSDKDIEENAIKDKSSTSEVLELMSLGEMNLSEVSLSSDSSESNDKNAHGVVVEMAHANSVDVMECQPTQIVDAVSYKFADDSVSVSDSSNTFAASEMDLSDAFCKENILETRLIPSSDPRLMESKSLHDCLTAETIICTDAVDKVGCVYDSYEAILSSTSSPIVSHEDKEAEVEHINSSSVLSLGSSEEEVSRTNYTTSLSGISQKTNCEFCGTAQSEASAISPDNGHSHDYGDDLDYSGMETIELCDNVELEDSCILVDNNALYAVSYRTRKLMSFKKRIQEAFVPKKRLAKEYEQLAIWFGDAYMGPEQNTLQNLLPATSSATLESENSRTRHICDSEWELL</sequence>
<organism evidence="1 2">
    <name type="scientific">Citrus unshiu</name>
    <name type="common">Satsuma mandarin</name>
    <name type="synonym">Citrus nobilis var. unshiu</name>
    <dbReference type="NCBI Taxonomy" id="55188"/>
    <lineage>
        <taxon>Eukaryota</taxon>
        <taxon>Viridiplantae</taxon>
        <taxon>Streptophyta</taxon>
        <taxon>Embryophyta</taxon>
        <taxon>Tracheophyta</taxon>
        <taxon>Spermatophyta</taxon>
        <taxon>Magnoliopsida</taxon>
        <taxon>eudicotyledons</taxon>
        <taxon>Gunneridae</taxon>
        <taxon>Pentapetalae</taxon>
        <taxon>rosids</taxon>
        <taxon>malvids</taxon>
        <taxon>Sapindales</taxon>
        <taxon>Rutaceae</taxon>
        <taxon>Aurantioideae</taxon>
        <taxon>Citrus</taxon>
    </lineage>
</organism>
<dbReference type="AlphaFoldDB" id="A0A2H5PZD1"/>
<dbReference type="GO" id="GO:0006950">
    <property type="term" value="P:response to stress"/>
    <property type="evidence" value="ECO:0007669"/>
    <property type="project" value="TreeGrafter"/>
</dbReference>
<comment type="caution">
    <text evidence="1">The sequence shown here is derived from an EMBL/GenBank/DDBJ whole genome shotgun (WGS) entry which is preliminary data.</text>
</comment>
<dbReference type="PANTHER" id="PTHR34659">
    <property type="entry name" value="BNAA05G11610D PROTEIN"/>
    <property type="match status" value="1"/>
</dbReference>
<dbReference type="GO" id="GO:0061908">
    <property type="term" value="C:phagophore"/>
    <property type="evidence" value="ECO:0007669"/>
    <property type="project" value="TreeGrafter"/>
</dbReference>
<accession>A0A2H5PZD1</accession>
<evidence type="ECO:0000313" key="2">
    <source>
        <dbReference type="Proteomes" id="UP000236630"/>
    </source>
</evidence>
<keyword evidence="2" id="KW-1185">Reference proteome</keyword>
<proteinExistence type="predicted"/>
<reference evidence="1 2" key="1">
    <citation type="journal article" date="2017" name="Front. Genet.">
        <title>Draft sequencing of the heterozygous diploid genome of Satsuma (Citrus unshiu Marc.) using a hybrid assembly approach.</title>
        <authorList>
            <person name="Shimizu T."/>
            <person name="Tanizawa Y."/>
            <person name="Mochizuki T."/>
            <person name="Nagasaki H."/>
            <person name="Yoshioka T."/>
            <person name="Toyoda A."/>
            <person name="Fujiyama A."/>
            <person name="Kaminuma E."/>
            <person name="Nakamura Y."/>
        </authorList>
    </citation>
    <scope>NUCLEOTIDE SEQUENCE [LARGE SCALE GENOMIC DNA]</scope>
    <source>
        <strain evidence="2">cv. Miyagawa wase</strain>
    </source>
</reference>
<dbReference type="GO" id="GO:0005776">
    <property type="term" value="C:autophagosome"/>
    <property type="evidence" value="ECO:0007669"/>
    <property type="project" value="TreeGrafter"/>
</dbReference>
<evidence type="ECO:0000313" key="1">
    <source>
        <dbReference type="EMBL" id="GAY57729.1"/>
    </source>
</evidence>
<dbReference type="EMBL" id="BDQV01000168">
    <property type="protein sequence ID" value="GAY57729.1"/>
    <property type="molecule type" value="Genomic_DNA"/>
</dbReference>
<dbReference type="Proteomes" id="UP000236630">
    <property type="component" value="Unassembled WGS sequence"/>
</dbReference>
<name>A0A2H5PZD1_CITUN</name>
<dbReference type="InterPro" id="IPR053273">
    <property type="entry name" value="CST_Regulator"/>
</dbReference>
<dbReference type="PANTHER" id="PTHR34659:SF1">
    <property type="entry name" value="PROTEIN EGT2"/>
    <property type="match status" value="1"/>
</dbReference>
<dbReference type="STRING" id="55188.A0A2H5PZD1"/>